<dbReference type="Pfam" id="PF18480">
    <property type="entry name" value="DUF5615"/>
    <property type="match status" value="1"/>
</dbReference>
<dbReference type="AlphaFoldDB" id="A0A0B0ERK0"/>
<comment type="caution">
    <text evidence="2">The sequence shown here is derived from an EMBL/GenBank/DDBJ whole genome shotgun (WGS) entry which is preliminary data.</text>
</comment>
<accession>A0A0B0ERK0</accession>
<proteinExistence type="predicted"/>
<evidence type="ECO:0000313" key="2">
    <source>
        <dbReference type="EMBL" id="KHE93300.1"/>
    </source>
</evidence>
<dbReference type="Proteomes" id="UP000030652">
    <property type="component" value="Unassembled WGS sequence"/>
</dbReference>
<evidence type="ECO:0000313" key="3">
    <source>
        <dbReference type="Proteomes" id="UP000030652"/>
    </source>
</evidence>
<dbReference type="EMBL" id="JRYO01000063">
    <property type="protein sequence ID" value="KHE93300.1"/>
    <property type="molecule type" value="Genomic_DNA"/>
</dbReference>
<organism evidence="2 3">
    <name type="scientific">Candidatus Scalindua brodae</name>
    <dbReference type="NCBI Taxonomy" id="237368"/>
    <lineage>
        <taxon>Bacteria</taxon>
        <taxon>Pseudomonadati</taxon>
        <taxon>Planctomycetota</taxon>
        <taxon>Candidatus Brocadiia</taxon>
        <taxon>Candidatus Brocadiales</taxon>
        <taxon>Candidatus Scalinduaceae</taxon>
        <taxon>Candidatus Scalindua</taxon>
    </lineage>
</organism>
<reference evidence="2 3" key="1">
    <citation type="submission" date="2014-10" db="EMBL/GenBank/DDBJ databases">
        <title>Draft genome of anammox bacterium scalindua brodae, obtained using differential coverage binning of sequence data from two enrichment reactors.</title>
        <authorList>
            <person name="Speth D.R."/>
            <person name="Russ L."/>
            <person name="Kartal B."/>
            <person name="Op den Camp H.J."/>
            <person name="Dutilh B.E."/>
            <person name="Jetten M.S."/>
        </authorList>
    </citation>
    <scope>NUCLEOTIDE SEQUENCE [LARGE SCALE GENOMIC DNA]</scope>
    <source>
        <strain evidence="2">RU1</strain>
    </source>
</reference>
<sequence length="117" mass="13230">MNLMADECVDRQIVASLRKEGHEVLYVAEMDPGIPDETILERANQNNALLLTTDKDYGELIFRQNRISAGVLLIRLTGLSQIEKARVVSSIIHDHSNELFKSFTVVSPGRVRIRKKI</sequence>
<feature type="domain" description="DUF5615" evidence="1">
    <location>
        <begin position="1"/>
        <end position="106"/>
    </location>
</feature>
<name>A0A0B0ERK0_9BACT</name>
<gene>
    <name evidence="2" type="ORF">SCABRO_00945</name>
</gene>
<dbReference type="eggNOG" id="COG4634">
    <property type="taxonomic scope" value="Bacteria"/>
</dbReference>
<protein>
    <recommendedName>
        <fullName evidence="1">DUF5615 domain-containing protein</fullName>
    </recommendedName>
</protein>
<evidence type="ECO:0000259" key="1">
    <source>
        <dbReference type="Pfam" id="PF18480"/>
    </source>
</evidence>
<dbReference type="InterPro" id="IPR041049">
    <property type="entry name" value="DUF5615"/>
</dbReference>